<dbReference type="HAMAP" id="MF_00227">
    <property type="entry name" value="RNase_P"/>
    <property type="match status" value="1"/>
</dbReference>
<dbReference type="GO" id="GO:0001682">
    <property type="term" value="P:tRNA 5'-leader removal"/>
    <property type="evidence" value="ECO:0007669"/>
    <property type="project" value="UniProtKB-UniRule"/>
</dbReference>
<sequence length="127" mass="15033">MNESFGKKEKLKSKILIDRLFAEGRSLKKYPLRLIYLPLNDASEGFNKTGVSVPKRNHKKAVDRIKLKRLMREAFRKNKYLVTNQLDSRYAFMFIYTGREKATYEQLFSATEELLKKLVEKEKNRVP</sequence>
<evidence type="ECO:0000256" key="4">
    <source>
        <dbReference type="ARBA" id="ARBA00022801"/>
    </source>
</evidence>
<evidence type="ECO:0000313" key="7">
    <source>
        <dbReference type="EMBL" id="HER40187.1"/>
    </source>
</evidence>
<comment type="caution">
    <text evidence="7">The sequence shown here is derived from an EMBL/GenBank/DDBJ whole genome shotgun (WGS) entry which is preliminary data.</text>
</comment>
<gene>
    <name evidence="6" type="primary">rnpA</name>
    <name evidence="7" type="ORF">ENO10_03110</name>
</gene>
<dbReference type="SUPFAM" id="SSF54211">
    <property type="entry name" value="Ribosomal protein S5 domain 2-like"/>
    <property type="match status" value="1"/>
</dbReference>
<comment type="function">
    <text evidence="6">RNaseP catalyzes the removal of the 5'-leader sequence from pre-tRNA to produce the mature 5'-terminus. It can also cleave other RNA substrates such as 4.5S RNA. The protein component plays an auxiliary but essential role in vivo by binding to the 5'-leader sequence and broadening the substrate specificity of the ribozyme.</text>
</comment>
<accession>A0A7C2R6Q4</accession>
<dbReference type="AlphaFoldDB" id="A0A7C2R6Q4"/>
<dbReference type="EMBL" id="DSEE01000229">
    <property type="protein sequence ID" value="HER40187.1"/>
    <property type="molecule type" value="Genomic_DNA"/>
</dbReference>
<dbReference type="PANTHER" id="PTHR33992">
    <property type="entry name" value="RIBONUCLEASE P PROTEIN COMPONENT"/>
    <property type="match status" value="1"/>
</dbReference>
<evidence type="ECO:0000256" key="3">
    <source>
        <dbReference type="ARBA" id="ARBA00022759"/>
    </source>
</evidence>
<dbReference type="GO" id="GO:0000049">
    <property type="term" value="F:tRNA binding"/>
    <property type="evidence" value="ECO:0007669"/>
    <property type="project" value="UniProtKB-UniRule"/>
</dbReference>
<evidence type="ECO:0000256" key="6">
    <source>
        <dbReference type="HAMAP-Rule" id="MF_00227"/>
    </source>
</evidence>
<keyword evidence="5 6" id="KW-0694">RNA-binding</keyword>
<evidence type="ECO:0000256" key="1">
    <source>
        <dbReference type="ARBA" id="ARBA00022694"/>
    </source>
</evidence>
<dbReference type="InterPro" id="IPR000100">
    <property type="entry name" value="RNase_P"/>
</dbReference>
<dbReference type="GO" id="GO:0004526">
    <property type="term" value="F:ribonuclease P activity"/>
    <property type="evidence" value="ECO:0007669"/>
    <property type="project" value="UniProtKB-UniRule"/>
</dbReference>
<keyword evidence="2 6" id="KW-0540">Nuclease</keyword>
<dbReference type="Proteomes" id="UP000885753">
    <property type="component" value="Unassembled WGS sequence"/>
</dbReference>
<dbReference type="Pfam" id="PF00825">
    <property type="entry name" value="Ribonuclease_P"/>
    <property type="match status" value="1"/>
</dbReference>
<keyword evidence="1 6" id="KW-0819">tRNA processing</keyword>
<dbReference type="EC" id="3.1.26.5" evidence="6"/>
<dbReference type="GO" id="GO:0042781">
    <property type="term" value="F:3'-tRNA processing endoribonuclease activity"/>
    <property type="evidence" value="ECO:0007669"/>
    <property type="project" value="TreeGrafter"/>
</dbReference>
<comment type="similarity">
    <text evidence="6">Belongs to the RnpA family.</text>
</comment>
<dbReference type="InterPro" id="IPR014721">
    <property type="entry name" value="Ribsml_uS5_D2-typ_fold_subgr"/>
</dbReference>
<dbReference type="Gene3D" id="3.30.230.10">
    <property type="match status" value="1"/>
</dbReference>
<keyword evidence="4 6" id="KW-0378">Hydrolase</keyword>
<dbReference type="PANTHER" id="PTHR33992:SF1">
    <property type="entry name" value="RIBONUCLEASE P PROTEIN COMPONENT"/>
    <property type="match status" value="1"/>
</dbReference>
<name>A0A7C2R6Q4_9FLAO</name>
<comment type="subunit">
    <text evidence="6">Consists of a catalytic RNA component (M1 or rnpB) and a protein subunit.</text>
</comment>
<evidence type="ECO:0000256" key="2">
    <source>
        <dbReference type="ARBA" id="ARBA00022722"/>
    </source>
</evidence>
<dbReference type="GO" id="GO:0030677">
    <property type="term" value="C:ribonuclease P complex"/>
    <property type="evidence" value="ECO:0007669"/>
    <property type="project" value="TreeGrafter"/>
</dbReference>
<protein>
    <recommendedName>
        <fullName evidence="6">Ribonuclease P protein component</fullName>
        <shortName evidence="6">RNase P protein</shortName>
        <shortName evidence="6">RNaseP protein</shortName>
        <ecNumber evidence="6">3.1.26.5</ecNumber>
    </recommendedName>
    <alternativeName>
        <fullName evidence="6">Protein C5</fullName>
    </alternativeName>
</protein>
<organism evidence="7">
    <name type="scientific">Salinimicrobium catena</name>
    <dbReference type="NCBI Taxonomy" id="390640"/>
    <lineage>
        <taxon>Bacteria</taxon>
        <taxon>Pseudomonadati</taxon>
        <taxon>Bacteroidota</taxon>
        <taxon>Flavobacteriia</taxon>
        <taxon>Flavobacteriales</taxon>
        <taxon>Flavobacteriaceae</taxon>
        <taxon>Salinimicrobium</taxon>
    </lineage>
</organism>
<proteinExistence type="inferred from homology"/>
<comment type="catalytic activity">
    <reaction evidence="6">
        <text>Endonucleolytic cleavage of RNA, removing 5'-extranucleotides from tRNA precursor.</text>
        <dbReference type="EC" id="3.1.26.5"/>
    </reaction>
</comment>
<keyword evidence="3 6" id="KW-0255">Endonuclease</keyword>
<reference evidence="7" key="1">
    <citation type="journal article" date="2020" name="mSystems">
        <title>Genome- and Community-Level Interaction Insights into Carbon Utilization and Element Cycling Functions of Hydrothermarchaeota in Hydrothermal Sediment.</title>
        <authorList>
            <person name="Zhou Z."/>
            <person name="Liu Y."/>
            <person name="Xu W."/>
            <person name="Pan J."/>
            <person name="Luo Z.H."/>
            <person name="Li M."/>
        </authorList>
    </citation>
    <scope>NUCLEOTIDE SEQUENCE [LARGE SCALE GENOMIC DNA]</scope>
    <source>
        <strain evidence="7">SpSt-1235</strain>
    </source>
</reference>
<evidence type="ECO:0000256" key="5">
    <source>
        <dbReference type="ARBA" id="ARBA00022884"/>
    </source>
</evidence>
<dbReference type="InterPro" id="IPR020568">
    <property type="entry name" value="Ribosomal_Su5_D2-typ_SF"/>
</dbReference>